<organism evidence="6 7">
    <name type="scientific">Periconia macrospinosa</name>
    <dbReference type="NCBI Taxonomy" id="97972"/>
    <lineage>
        <taxon>Eukaryota</taxon>
        <taxon>Fungi</taxon>
        <taxon>Dikarya</taxon>
        <taxon>Ascomycota</taxon>
        <taxon>Pezizomycotina</taxon>
        <taxon>Dothideomycetes</taxon>
        <taxon>Pleosporomycetidae</taxon>
        <taxon>Pleosporales</taxon>
        <taxon>Massarineae</taxon>
        <taxon>Periconiaceae</taxon>
        <taxon>Periconia</taxon>
    </lineage>
</organism>
<dbReference type="GO" id="GO:0005811">
    <property type="term" value="C:lipid droplet"/>
    <property type="evidence" value="ECO:0007669"/>
    <property type="project" value="UniProtKB-SubCell"/>
</dbReference>
<dbReference type="GO" id="GO:0016298">
    <property type="term" value="F:lipase activity"/>
    <property type="evidence" value="ECO:0007669"/>
    <property type="project" value="InterPro"/>
</dbReference>
<evidence type="ECO:0000256" key="1">
    <source>
        <dbReference type="ARBA" id="ARBA00004502"/>
    </source>
</evidence>
<proteinExistence type="inferred from homology"/>
<evidence type="ECO:0000256" key="3">
    <source>
        <dbReference type="ARBA" id="ARBA00022677"/>
    </source>
</evidence>
<accession>A0A2V1E2M4</accession>
<dbReference type="Proteomes" id="UP000244855">
    <property type="component" value="Unassembled WGS sequence"/>
</dbReference>
<protein>
    <recommendedName>
        <fullName evidence="8">Lipid droplet-associated hydrolase</fullName>
    </recommendedName>
</protein>
<keyword evidence="3" id="KW-0551">Lipid droplet</keyword>
<evidence type="ECO:0000256" key="5">
    <source>
        <dbReference type="SAM" id="Phobius"/>
    </source>
</evidence>
<gene>
    <name evidence="6" type="ORF">DM02DRAFT_625441</name>
</gene>
<evidence type="ECO:0008006" key="8">
    <source>
        <dbReference type="Google" id="ProtNLM"/>
    </source>
</evidence>
<dbReference type="Pfam" id="PF10230">
    <property type="entry name" value="LIDHydrolase"/>
    <property type="match status" value="1"/>
</dbReference>
<feature type="transmembrane region" description="Helical" evidence="5">
    <location>
        <begin position="180"/>
        <end position="202"/>
    </location>
</feature>
<name>A0A2V1E2M4_9PLEO</name>
<evidence type="ECO:0000256" key="4">
    <source>
        <dbReference type="ARBA" id="ARBA00022801"/>
    </source>
</evidence>
<reference evidence="6 7" key="1">
    <citation type="journal article" date="2018" name="Sci. Rep.">
        <title>Comparative genomics provides insights into the lifestyle and reveals functional heterogeneity of dark septate endophytic fungi.</title>
        <authorList>
            <person name="Knapp D.G."/>
            <person name="Nemeth J.B."/>
            <person name="Barry K."/>
            <person name="Hainaut M."/>
            <person name="Henrissat B."/>
            <person name="Johnson J."/>
            <person name="Kuo A."/>
            <person name="Lim J.H.P."/>
            <person name="Lipzen A."/>
            <person name="Nolan M."/>
            <person name="Ohm R.A."/>
            <person name="Tamas L."/>
            <person name="Grigoriev I.V."/>
            <person name="Spatafora J.W."/>
            <person name="Nagy L.G."/>
            <person name="Kovacs G.M."/>
        </authorList>
    </citation>
    <scope>NUCLEOTIDE SEQUENCE [LARGE SCALE GENOMIC DNA]</scope>
    <source>
        <strain evidence="6 7">DSE2036</strain>
    </source>
</reference>
<keyword evidence="5" id="KW-1133">Transmembrane helix</keyword>
<comment type="subcellular location">
    <subcellularLocation>
        <location evidence="1">Lipid droplet</location>
    </subcellularLocation>
</comment>
<dbReference type="PANTHER" id="PTHR13390">
    <property type="entry name" value="LIPASE"/>
    <property type="match status" value="1"/>
</dbReference>
<dbReference type="InterPro" id="IPR029058">
    <property type="entry name" value="AB_hydrolase_fold"/>
</dbReference>
<sequence length="310" mass="34901">MPKKPLPNKVHYTNLTPGQHGDYIIFFIPGNPGLIQFYNLFLKTLHQRIAKRLTNTSINVNVMGITLRGFECGDDSDKDDIRSAPEFKLPLSIDGQLDFLFTTLNDVQTRNPHTKVILMGHSLGSFLTMEMLQRRHFYSHDGACLCETSTYDIPNFAGAIAVFPALTHLARSKSGKVLNFYAKIVGLVLVVATHLWVLGLLLPTGVLRRIVVWGLGYPEDAAETVARWWGSSWGIWESVHLGTEELVRIGKPRWDDEVWGSGIHLLVEKDDWVPEKEWEDLLLRLTLIGERAGDVIETDTQQGVVESISK</sequence>
<evidence type="ECO:0000256" key="2">
    <source>
        <dbReference type="ARBA" id="ARBA00008300"/>
    </source>
</evidence>
<dbReference type="PANTHER" id="PTHR13390:SF0">
    <property type="entry name" value="LIPID DROPLET-ASSOCIATED HYDROLASE"/>
    <property type="match status" value="1"/>
</dbReference>
<evidence type="ECO:0000313" key="6">
    <source>
        <dbReference type="EMBL" id="PVI03914.1"/>
    </source>
</evidence>
<dbReference type="AlphaFoldDB" id="A0A2V1E2M4"/>
<dbReference type="SUPFAM" id="SSF53474">
    <property type="entry name" value="alpha/beta-Hydrolases"/>
    <property type="match status" value="1"/>
</dbReference>
<keyword evidence="7" id="KW-1185">Reference proteome</keyword>
<keyword evidence="4" id="KW-0378">Hydrolase</keyword>
<dbReference type="InterPro" id="IPR019363">
    <property type="entry name" value="LDAH"/>
</dbReference>
<dbReference type="GO" id="GO:0019915">
    <property type="term" value="P:lipid storage"/>
    <property type="evidence" value="ECO:0007669"/>
    <property type="project" value="InterPro"/>
</dbReference>
<keyword evidence="5" id="KW-0472">Membrane</keyword>
<dbReference type="OrthoDB" id="448051at2759"/>
<keyword evidence="5" id="KW-0812">Transmembrane</keyword>
<dbReference type="Gene3D" id="3.40.50.1820">
    <property type="entry name" value="alpha/beta hydrolase"/>
    <property type="match status" value="1"/>
</dbReference>
<comment type="similarity">
    <text evidence="2">Belongs to the AB hydrolase superfamily. LDAH family.</text>
</comment>
<dbReference type="EMBL" id="KZ805326">
    <property type="protein sequence ID" value="PVI03914.1"/>
    <property type="molecule type" value="Genomic_DNA"/>
</dbReference>
<evidence type="ECO:0000313" key="7">
    <source>
        <dbReference type="Proteomes" id="UP000244855"/>
    </source>
</evidence>
<feature type="transmembrane region" description="Helical" evidence="5">
    <location>
        <begin position="23"/>
        <end position="42"/>
    </location>
</feature>